<evidence type="ECO:0000313" key="3">
    <source>
        <dbReference type="Proteomes" id="UP001597380"/>
    </source>
</evidence>
<feature type="signal peptide" evidence="1">
    <location>
        <begin position="1"/>
        <end position="19"/>
    </location>
</feature>
<gene>
    <name evidence="2" type="ORF">ACFSJ3_15335</name>
</gene>
<proteinExistence type="predicted"/>
<feature type="chain" id="PRO_5045419217" description="DUF3859 domain-containing protein" evidence="1">
    <location>
        <begin position="20"/>
        <end position="135"/>
    </location>
</feature>
<dbReference type="RefSeq" id="WP_345340533.1">
    <property type="nucleotide sequence ID" value="NZ_BAABLI010000015.1"/>
</dbReference>
<reference evidence="3" key="1">
    <citation type="journal article" date="2019" name="Int. J. Syst. Evol. Microbiol.">
        <title>The Global Catalogue of Microorganisms (GCM) 10K type strain sequencing project: providing services to taxonomists for standard genome sequencing and annotation.</title>
        <authorList>
            <consortium name="The Broad Institute Genomics Platform"/>
            <consortium name="The Broad Institute Genome Sequencing Center for Infectious Disease"/>
            <person name="Wu L."/>
            <person name="Ma J."/>
        </authorList>
    </citation>
    <scope>NUCLEOTIDE SEQUENCE [LARGE SCALE GENOMIC DNA]</scope>
    <source>
        <strain evidence="3">CGMCC 1.10992</strain>
    </source>
</reference>
<evidence type="ECO:0000256" key="1">
    <source>
        <dbReference type="SAM" id="SignalP"/>
    </source>
</evidence>
<evidence type="ECO:0008006" key="4">
    <source>
        <dbReference type="Google" id="ProtNLM"/>
    </source>
</evidence>
<name>A0ABW4XQL4_9GAMM</name>
<organism evidence="2 3">
    <name type="scientific">Corallincola platygyrae</name>
    <dbReference type="NCBI Taxonomy" id="1193278"/>
    <lineage>
        <taxon>Bacteria</taxon>
        <taxon>Pseudomonadati</taxon>
        <taxon>Pseudomonadota</taxon>
        <taxon>Gammaproteobacteria</taxon>
        <taxon>Alteromonadales</taxon>
        <taxon>Psychromonadaceae</taxon>
        <taxon>Corallincola</taxon>
    </lineage>
</organism>
<comment type="caution">
    <text evidence="2">The sequence shown here is derived from an EMBL/GenBank/DDBJ whole genome shotgun (WGS) entry which is preliminary data.</text>
</comment>
<evidence type="ECO:0000313" key="2">
    <source>
        <dbReference type="EMBL" id="MFD2097370.1"/>
    </source>
</evidence>
<dbReference type="EMBL" id="JBHUHT010000017">
    <property type="protein sequence ID" value="MFD2097370.1"/>
    <property type="molecule type" value="Genomic_DNA"/>
</dbReference>
<accession>A0ABW4XQL4</accession>
<protein>
    <recommendedName>
        <fullName evidence="4">DUF3859 domain-containing protein</fullName>
    </recommendedName>
</protein>
<keyword evidence="3" id="KW-1185">Reference proteome</keyword>
<sequence>MRILALLVLSALMIGYALASEQTEIRFGEVRSDVPGSKPTFSEHNRFVIAPETLYGLIVEKPSGEPFTLSTIHYIPKQGRNGQFNKISSRMVNAVGSSAVWMKPQPNDPAGLYMMEVYVDLRLVTTIEYELYEVP</sequence>
<keyword evidence="1" id="KW-0732">Signal</keyword>
<dbReference type="Proteomes" id="UP001597380">
    <property type="component" value="Unassembled WGS sequence"/>
</dbReference>